<dbReference type="AlphaFoldDB" id="A0A9J5YII4"/>
<proteinExistence type="predicted"/>
<name>A0A9J5YII4_SOLCO</name>
<sequence>MPPRRAVRGLPARRSVEEQELPNAPEVQPKGRARQEGVDTSMIREFLRMNPPSFTGSSTSEDPENFVDELKKVFDVIYVANTERVELAAYQLKNVARTWFD</sequence>
<reference evidence="2 3" key="1">
    <citation type="submission" date="2020-09" db="EMBL/GenBank/DDBJ databases">
        <title>De no assembly of potato wild relative species, Solanum commersonii.</title>
        <authorList>
            <person name="Cho K."/>
        </authorList>
    </citation>
    <scope>NUCLEOTIDE SEQUENCE [LARGE SCALE GENOMIC DNA]</scope>
    <source>
        <strain evidence="2">LZ3.2</strain>
        <tissue evidence="2">Leaf</tissue>
    </source>
</reference>
<accession>A0A9J5YII4</accession>
<evidence type="ECO:0000256" key="1">
    <source>
        <dbReference type="SAM" id="MobiDB-lite"/>
    </source>
</evidence>
<dbReference type="OrthoDB" id="1306017at2759"/>
<dbReference type="EMBL" id="JACXVP010000006">
    <property type="protein sequence ID" value="KAG5600138.1"/>
    <property type="molecule type" value="Genomic_DNA"/>
</dbReference>
<dbReference type="Proteomes" id="UP000824120">
    <property type="component" value="Chromosome 6"/>
</dbReference>
<protein>
    <recommendedName>
        <fullName evidence="4">Gag-pol polyprotein</fullName>
    </recommendedName>
</protein>
<organism evidence="2 3">
    <name type="scientific">Solanum commersonii</name>
    <name type="common">Commerson's wild potato</name>
    <name type="synonym">Commerson's nightshade</name>
    <dbReference type="NCBI Taxonomy" id="4109"/>
    <lineage>
        <taxon>Eukaryota</taxon>
        <taxon>Viridiplantae</taxon>
        <taxon>Streptophyta</taxon>
        <taxon>Embryophyta</taxon>
        <taxon>Tracheophyta</taxon>
        <taxon>Spermatophyta</taxon>
        <taxon>Magnoliopsida</taxon>
        <taxon>eudicotyledons</taxon>
        <taxon>Gunneridae</taxon>
        <taxon>Pentapetalae</taxon>
        <taxon>asterids</taxon>
        <taxon>lamiids</taxon>
        <taxon>Solanales</taxon>
        <taxon>Solanaceae</taxon>
        <taxon>Solanoideae</taxon>
        <taxon>Solaneae</taxon>
        <taxon>Solanum</taxon>
    </lineage>
</organism>
<evidence type="ECO:0000313" key="2">
    <source>
        <dbReference type="EMBL" id="KAG5600138.1"/>
    </source>
</evidence>
<keyword evidence="3" id="KW-1185">Reference proteome</keyword>
<evidence type="ECO:0008006" key="4">
    <source>
        <dbReference type="Google" id="ProtNLM"/>
    </source>
</evidence>
<gene>
    <name evidence="2" type="ORF">H5410_031508</name>
</gene>
<evidence type="ECO:0000313" key="3">
    <source>
        <dbReference type="Proteomes" id="UP000824120"/>
    </source>
</evidence>
<feature type="region of interest" description="Disordered" evidence="1">
    <location>
        <begin position="1"/>
        <end position="40"/>
    </location>
</feature>
<comment type="caution">
    <text evidence="2">The sequence shown here is derived from an EMBL/GenBank/DDBJ whole genome shotgun (WGS) entry which is preliminary data.</text>
</comment>